<proteinExistence type="predicted"/>
<dbReference type="Proteomes" id="UP000215545">
    <property type="component" value="Unassembled WGS sequence"/>
</dbReference>
<reference evidence="4" key="2">
    <citation type="submission" date="2017-03" db="EMBL/GenBank/DDBJ databases">
        <title>Bacillus sp. V-88(T) DSM27956, whole genome shotgun sequencing project.</title>
        <authorList>
            <person name="Dastager S.G."/>
            <person name="Neurgaonkar P.S."/>
            <person name="Dharne M.S."/>
        </authorList>
    </citation>
    <scope>NUCLEOTIDE SEQUENCE [LARGE SCALE GENOMIC DNA]</scope>
    <source>
        <strain evidence="4">DSM 25145</strain>
    </source>
</reference>
<evidence type="ECO:0000313" key="3">
    <source>
        <dbReference type="Proteomes" id="UP000186385"/>
    </source>
</evidence>
<organism evidence="2 3">
    <name type="scientific">Domibacillus enclensis</name>
    <dbReference type="NCBI Taxonomy" id="1017273"/>
    <lineage>
        <taxon>Bacteria</taxon>
        <taxon>Bacillati</taxon>
        <taxon>Bacillota</taxon>
        <taxon>Bacilli</taxon>
        <taxon>Bacillales</taxon>
        <taxon>Bacillaceae</taxon>
        <taxon>Domibacillus</taxon>
    </lineage>
</organism>
<sequence length="109" mass="12134">MYKDDCGCTKRADFNPGKKCDNSCIEGLKERLHRCEWVLIYTTGDSSPVFGHIKKVTCDVVVLEQVSVPMLIPYVTEVVVSLCQITKFVKLGGPGFNADSVTDAMKKRM</sequence>
<dbReference type="Proteomes" id="UP000186385">
    <property type="component" value="Unassembled WGS sequence"/>
</dbReference>
<dbReference type="RefSeq" id="WP_045849034.1">
    <property type="nucleotide sequence ID" value="NZ_FTLX01000006.1"/>
</dbReference>
<dbReference type="AlphaFoldDB" id="A0A1N6ZL15"/>
<name>A0A1N6ZL15_9BACI</name>
<reference evidence="1" key="3">
    <citation type="submission" date="2017-03" db="EMBL/GenBank/DDBJ databases">
        <authorList>
            <person name="Dastager S.G."/>
            <person name="Neurgaonkar P.S."/>
            <person name="Dharne M.S."/>
        </authorList>
    </citation>
    <scope>NUCLEOTIDE SEQUENCE</scope>
    <source>
        <strain evidence="1">DSM 25145</strain>
    </source>
</reference>
<evidence type="ECO:0000313" key="1">
    <source>
        <dbReference type="EMBL" id="OXS76733.1"/>
    </source>
</evidence>
<dbReference type="EMBL" id="MWSK01000006">
    <property type="protein sequence ID" value="OXS76733.1"/>
    <property type="molecule type" value="Genomic_DNA"/>
</dbReference>
<keyword evidence="4" id="KW-1185">Reference proteome</keyword>
<dbReference type="EMBL" id="FTLX01000006">
    <property type="protein sequence ID" value="SIR27497.1"/>
    <property type="molecule type" value="Genomic_DNA"/>
</dbReference>
<gene>
    <name evidence="1" type="ORF">B1B05_13820</name>
    <name evidence="2" type="ORF">SAMN05443094_106254</name>
</gene>
<accession>A0A1N6ZL15</accession>
<reference evidence="2 3" key="1">
    <citation type="submission" date="2017-01" db="EMBL/GenBank/DDBJ databases">
        <authorList>
            <person name="Mah S.A."/>
            <person name="Swanson W.J."/>
            <person name="Moy G.W."/>
            <person name="Vacquier V.D."/>
        </authorList>
    </citation>
    <scope>NUCLEOTIDE SEQUENCE [LARGE SCALE GENOMIC DNA]</scope>
    <source>
        <strain evidence="2 3">NIO-1016</strain>
    </source>
</reference>
<evidence type="ECO:0000313" key="2">
    <source>
        <dbReference type="EMBL" id="SIR27497.1"/>
    </source>
</evidence>
<evidence type="ECO:0000313" key="4">
    <source>
        <dbReference type="Proteomes" id="UP000215545"/>
    </source>
</evidence>
<protein>
    <submittedName>
        <fullName evidence="2">Uncharacterized protein</fullName>
    </submittedName>
</protein>